<name>A0A7S2SVV7_9STRA</name>
<evidence type="ECO:0000313" key="3">
    <source>
        <dbReference type="EMBL" id="CAD9710282.1"/>
    </source>
</evidence>
<feature type="region of interest" description="Disordered" evidence="1">
    <location>
        <begin position="300"/>
        <end position="320"/>
    </location>
</feature>
<gene>
    <name evidence="3" type="ORF">RMAR1173_LOCUS21275</name>
</gene>
<feature type="transmembrane region" description="Helical" evidence="2">
    <location>
        <begin position="133"/>
        <end position="154"/>
    </location>
</feature>
<evidence type="ECO:0000256" key="2">
    <source>
        <dbReference type="SAM" id="Phobius"/>
    </source>
</evidence>
<dbReference type="AlphaFoldDB" id="A0A7S2SVV7"/>
<dbReference type="EMBL" id="HBHJ01032118">
    <property type="protein sequence ID" value="CAD9710282.1"/>
    <property type="molecule type" value="Transcribed_RNA"/>
</dbReference>
<feature type="compositionally biased region" description="Low complexity" evidence="1">
    <location>
        <begin position="33"/>
        <end position="44"/>
    </location>
</feature>
<keyword evidence="2" id="KW-1133">Transmembrane helix</keyword>
<keyword evidence="2" id="KW-0472">Membrane</keyword>
<reference evidence="3" key="1">
    <citation type="submission" date="2021-01" db="EMBL/GenBank/DDBJ databases">
        <authorList>
            <person name="Corre E."/>
            <person name="Pelletier E."/>
            <person name="Niang G."/>
            <person name="Scheremetjew M."/>
            <person name="Finn R."/>
            <person name="Kale V."/>
            <person name="Holt S."/>
            <person name="Cochrane G."/>
            <person name="Meng A."/>
            <person name="Brown T."/>
            <person name="Cohen L."/>
        </authorList>
    </citation>
    <scope>NUCLEOTIDE SEQUENCE</scope>
    <source>
        <strain evidence="3">CCMP1243</strain>
    </source>
</reference>
<evidence type="ECO:0000256" key="1">
    <source>
        <dbReference type="SAM" id="MobiDB-lite"/>
    </source>
</evidence>
<feature type="region of interest" description="Disordered" evidence="1">
    <location>
        <begin position="1"/>
        <end position="60"/>
    </location>
</feature>
<proteinExistence type="predicted"/>
<sequence>MLRTAEDAGLASSSRDQQRLRHTEGDKTSMQNLGTSLKPLSPLTLPEPPSKGTPPKEPTWEVEPLVEAREVNAGNQAGRESLIASPLDQGVGCNALRRPPSDQGYVGGSVGTVPRPVRVTRPIRRRSARSASCFNVVLVLASVSMLAFFTFIYIPSPDMDVHRSGGKPGAVGCTTLKCLPLEQVVAKLWDRKLWVHLCGQFSVLLSRMDTVLALWAENLVEWCKHHNHCSDSFSLPIPANCTSLALGILYLLLSPRIYRATLYNLSFWRWCMRVAVSLIPTVVLVGLVMKAATAASLLSQAQTPQPQGQPEGSDGGAAEW</sequence>
<feature type="compositionally biased region" description="Basic and acidic residues" evidence="1">
    <location>
        <begin position="16"/>
        <end position="27"/>
    </location>
</feature>
<keyword evidence="2" id="KW-0812">Transmembrane</keyword>
<accession>A0A7S2SVV7</accession>
<feature type="transmembrane region" description="Helical" evidence="2">
    <location>
        <begin position="274"/>
        <end position="298"/>
    </location>
</feature>
<feature type="transmembrane region" description="Helical" evidence="2">
    <location>
        <begin position="235"/>
        <end position="253"/>
    </location>
</feature>
<protein>
    <submittedName>
        <fullName evidence="3">Uncharacterized protein</fullName>
    </submittedName>
</protein>
<organism evidence="3">
    <name type="scientific">Rhizochromulina marina</name>
    <dbReference type="NCBI Taxonomy" id="1034831"/>
    <lineage>
        <taxon>Eukaryota</taxon>
        <taxon>Sar</taxon>
        <taxon>Stramenopiles</taxon>
        <taxon>Ochrophyta</taxon>
        <taxon>Dictyochophyceae</taxon>
        <taxon>Rhizochromulinales</taxon>
        <taxon>Rhizochromulina</taxon>
    </lineage>
</organism>
<feature type="compositionally biased region" description="Pro residues" evidence="1">
    <location>
        <begin position="45"/>
        <end position="57"/>
    </location>
</feature>